<dbReference type="Proteomes" id="UP000826212">
    <property type="component" value="Chromosome"/>
</dbReference>
<gene>
    <name evidence="1" type="ORF">K4L44_04495</name>
</gene>
<keyword evidence="2" id="KW-1185">Reference proteome</keyword>
<organism evidence="1 2">
    <name type="scientific">Halosquirtibacter laminarini</name>
    <dbReference type="NCBI Taxonomy" id="3374600"/>
    <lineage>
        <taxon>Bacteria</taxon>
        <taxon>Pseudomonadati</taxon>
        <taxon>Bacteroidota</taxon>
        <taxon>Bacteroidia</taxon>
        <taxon>Marinilabiliales</taxon>
        <taxon>Prolixibacteraceae</taxon>
        <taxon>Halosquirtibacter</taxon>
    </lineage>
</organism>
<sequence>MKIYLYRKLILSLLLLVVSSSLVSAQEEQDIETKIDQILSQLTLEEKVKLCHAQSKFSVPGVARLGIPELWMSDGPHGVRAEISWDSWKHAGWTNDSCTAFPALTALASTFNPALSREFGVAIGEEARYRHKDVLLGPGVNIYRTPLNGRNFEYMGEDPFLASTMVVPYIHGVQQNKVAACVKHYALNNQEVLRNEIDVVVDKRALHEIYLPAFKAAVVQGKVWSIMGAYNKYEGVYCCENKSLNIDILKRKWGFDGVVISDWAAAHSTKGSALYGLDIEMGTGTNGLTTSVANSYDSYYLATPLLKMLQNGQIEESVVNDKARRVLRLMMRTTMVPNRPYGSKGSKAHFDVARKVAEEGMILLRNQNNTLPIDEKSNIKIAVIGQNAVKKMTLGGGSSELKAIHEISPLQGIKDAFPEATVTHTFGYTAGETVYDVLTYPKENQDSLAMVAINQAKEADMVIFVGGLNKNYQQDCENGDRTGYNLPYNQDQLIENIANVNSNVVVVLVSGNAVAMPWRSDVKAIVQAWYSGSETGSALGNILSGKVNPSGKLPITFPKQLDDSPAHTFGKQGYPGIAKKVYYKEGILVGYRWFDTKKIDPLYCFGYGLSYTNFKMDKIHSDRKSYDKEDVITVKGEIENTGKVSGSEVIQVYVEDVKSSVLKPLQELKGFKKIKLNPLEKKTFQIKIPVSSLNYYDADNEKWVVESGRYRLRVGTSSRDIIKNIYVEVK</sequence>
<protein>
    <submittedName>
        <fullName evidence="1">Glycoside hydrolase family 3 C-terminal domain-containing protein</fullName>
    </submittedName>
</protein>
<reference evidence="1" key="1">
    <citation type="submission" date="2021-08" db="EMBL/GenBank/DDBJ databases">
        <title>Novel anaerobic bacterium isolated from sea squirt in East Sea, Republic of Korea.</title>
        <authorList>
            <person name="Nguyen T.H."/>
            <person name="Li Z."/>
            <person name="Lee Y.-J."/>
            <person name="Ko J."/>
            <person name="Kim S.-G."/>
        </authorList>
    </citation>
    <scope>NUCLEOTIDE SEQUENCE</scope>
    <source>
        <strain evidence="1">KCTC 25031</strain>
    </source>
</reference>
<name>A0AC61NHF2_9BACT</name>
<keyword evidence="1" id="KW-0378">Hydrolase</keyword>
<evidence type="ECO:0000313" key="2">
    <source>
        <dbReference type="Proteomes" id="UP000826212"/>
    </source>
</evidence>
<proteinExistence type="predicted"/>
<accession>A0AC61NHF2</accession>
<evidence type="ECO:0000313" key="1">
    <source>
        <dbReference type="EMBL" id="QZE15093.1"/>
    </source>
</evidence>
<dbReference type="EMBL" id="CP081303">
    <property type="protein sequence ID" value="QZE15093.1"/>
    <property type="molecule type" value="Genomic_DNA"/>
</dbReference>